<gene>
    <name evidence="1" type="ORF">ACFQPF_08000</name>
</gene>
<keyword evidence="2" id="KW-1185">Reference proteome</keyword>
<name>A0ABW2NMF9_9BACL</name>
<dbReference type="SUPFAM" id="SSF48371">
    <property type="entry name" value="ARM repeat"/>
    <property type="match status" value="1"/>
</dbReference>
<protein>
    <submittedName>
        <fullName evidence="1">HEAT repeat domain-containing protein</fullName>
    </submittedName>
</protein>
<dbReference type="InterPro" id="IPR016024">
    <property type="entry name" value="ARM-type_fold"/>
</dbReference>
<reference evidence="2" key="1">
    <citation type="journal article" date="2019" name="Int. J. Syst. Evol. Microbiol.">
        <title>The Global Catalogue of Microorganisms (GCM) 10K type strain sequencing project: providing services to taxonomists for standard genome sequencing and annotation.</title>
        <authorList>
            <consortium name="The Broad Institute Genomics Platform"/>
            <consortium name="The Broad Institute Genome Sequencing Center for Infectious Disease"/>
            <person name="Wu L."/>
            <person name="Ma J."/>
        </authorList>
    </citation>
    <scope>NUCLEOTIDE SEQUENCE [LARGE SCALE GENOMIC DNA]</scope>
    <source>
        <strain evidence="2">NBRC 106396</strain>
    </source>
</reference>
<proteinExistence type="predicted"/>
<evidence type="ECO:0000313" key="2">
    <source>
        <dbReference type="Proteomes" id="UP001596549"/>
    </source>
</evidence>
<dbReference type="Proteomes" id="UP001596549">
    <property type="component" value="Unassembled WGS sequence"/>
</dbReference>
<dbReference type="EMBL" id="JBHTCP010000013">
    <property type="protein sequence ID" value="MFC7371616.1"/>
    <property type="molecule type" value="Genomic_DNA"/>
</dbReference>
<organism evidence="1 2">
    <name type="scientific">Fictibacillus iocasae</name>
    <dbReference type="NCBI Taxonomy" id="2715437"/>
    <lineage>
        <taxon>Bacteria</taxon>
        <taxon>Bacillati</taxon>
        <taxon>Bacillota</taxon>
        <taxon>Bacilli</taxon>
        <taxon>Bacillales</taxon>
        <taxon>Fictibacillaceae</taxon>
        <taxon>Fictibacillus</taxon>
    </lineage>
</organism>
<evidence type="ECO:0000313" key="1">
    <source>
        <dbReference type="EMBL" id="MFC7371616.1"/>
    </source>
</evidence>
<dbReference type="Gene3D" id="1.25.10.10">
    <property type="entry name" value="Leucine-rich Repeat Variant"/>
    <property type="match status" value="1"/>
</dbReference>
<dbReference type="PROSITE" id="PS50077">
    <property type="entry name" value="HEAT_REPEAT"/>
    <property type="match status" value="1"/>
</dbReference>
<accession>A0ABW2NMF9</accession>
<dbReference type="InterPro" id="IPR011989">
    <property type="entry name" value="ARM-like"/>
</dbReference>
<dbReference type="RefSeq" id="WP_379748347.1">
    <property type="nucleotide sequence ID" value="NZ_JBHTCP010000013.1"/>
</dbReference>
<dbReference type="InterPro" id="IPR021133">
    <property type="entry name" value="HEAT_type_2"/>
</dbReference>
<comment type="caution">
    <text evidence="1">The sequence shown here is derived from an EMBL/GenBank/DDBJ whole genome shotgun (WGS) entry which is preliminary data.</text>
</comment>
<dbReference type="Pfam" id="PF13646">
    <property type="entry name" value="HEAT_2"/>
    <property type="match status" value="1"/>
</dbReference>
<sequence length="168" mass="19194">MNHEHALTILNKYSPMPDDDQLTQEIVDEYRSVIEYIDEQPSDILYLKPLLHSLGAFDGWGVYEVTRTILVAYESSQIIPYLKEGLLSSLNGRKYWCTLLATDFPDESLIPLLVQTLHDPLEEIRVHSAMALESIGNPCVIDELRKRMALESDEDVIDVFQEAIDSLK</sequence>